<organism evidence="1 2">
    <name type="scientific">Thelohanellus kitauei</name>
    <name type="common">Myxosporean</name>
    <dbReference type="NCBI Taxonomy" id="669202"/>
    <lineage>
        <taxon>Eukaryota</taxon>
        <taxon>Metazoa</taxon>
        <taxon>Cnidaria</taxon>
        <taxon>Myxozoa</taxon>
        <taxon>Myxosporea</taxon>
        <taxon>Bivalvulida</taxon>
        <taxon>Platysporina</taxon>
        <taxon>Myxobolidae</taxon>
        <taxon>Thelohanellus</taxon>
    </lineage>
</organism>
<dbReference type="AlphaFoldDB" id="A0A0C2MDC3"/>
<sequence>MFSSYERSKFSKLYYGCLSNDSRNAENGLLYGDHKPETWAIIPGFEKYRTVFEKMALLILNNREAFSLERFENLGLNSSTWYGSTANQAQPIYANIIDIFGPLEGANTGP</sequence>
<evidence type="ECO:0000313" key="1">
    <source>
        <dbReference type="EMBL" id="KII65121.1"/>
    </source>
</evidence>
<gene>
    <name evidence="1" type="ORF">RF11_07471</name>
</gene>
<dbReference type="EMBL" id="JWZT01003999">
    <property type="protein sequence ID" value="KII65121.1"/>
    <property type="molecule type" value="Genomic_DNA"/>
</dbReference>
<dbReference type="Proteomes" id="UP000031668">
    <property type="component" value="Unassembled WGS sequence"/>
</dbReference>
<accession>A0A0C2MDC3</accession>
<protein>
    <submittedName>
        <fullName evidence="1">Uncharacterized protein</fullName>
    </submittedName>
</protein>
<evidence type="ECO:0000313" key="2">
    <source>
        <dbReference type="Proteomes" id="UP000031668"/>
    </source>
</evidence>
<keyword evidence="2" id="KW-1185">Reference proteome</keyword>
<name>A0A0C2MDC3_THEKT</name>
<reference evidence="1 2" key="1">
    <citation type="journal article" date="2014" name="Genome Biol. Evol.">
        <title>The genome of the myxosporean Thelohanellus kitauei shows adaptations to nutrient acquisition within its fish host.</title>
        <authorList>
            <person name="Yang Y."/>
            <person name="Xiong J."/>
            <person name="Zhou Z."/>
            <person name="Huo F."/>
            <person name="Miao W."/>
            <person name="Ran C."/>
            <person name="Liu Y."/>
            <person name="Zhang J."/>
            <person name="Feng J."/>
            <person name="Wang M."/>
            <person name="Wang M."/>
            <person name="Wang L."/>
            <person name="Yao B."/>
        </authorList>
    </citation>
    <scope>NUCLEOTIDE SEQUENCE [LARGE SCALE GENOMIC DNA]</scope>
    <source>
        <strain evidence="1">Wuqing</strain>
    </source>
</reference>
<proteinExistence type="predicted"/>
<comment type="caution">
    <text evidence="1">The sequence shown here is derived from an EMBL/GenBank/DDBJ whole genome shotgun (WGS) entry which is preliminary data.</text>
</comment>